<name>A0A7G6U3M8_9BRAD</name>
<dbReference type="InterPro" id="IPR050884">
    <property type="entry name" value="CNP_phosphodiesterase-III"/>
</dbReference>
<dbReference type="KEGG" id="trb:HB776_22215"/>
<dbReference type="Gene3D" id="3.60.21.10">
    <property type="match status" value="2"/>
</dbReference>
<dbReference type="GO" id="GO:0046872">
    <property type="term" value="F:metal ion binding"/>
    <property type="evidence" value="ECO:0007669"/>
    <property type="project" value="UniProtKB-KW"/>
</dbReference>
<keyword evidence="6" id="KW-0472">Membrane</keyword>
<dbReference type="Proteomes" id="UP000515291">
    <property type="component" value="Chromosome"/>
</dbReference>
<proteinExistence type="inferred from homology"/>
<gene>
    <name evidence="8" type="ORF">HB776_22215</name>
</gene>
<evidence type="ECO:0000256" key="1">
    <source>
        <dbReference type="ARBA" id="ARBA00022723"/>
    </source>
</evidence>
<keyword evidence="1" id="KW-0479">Metal-binding</keyword>
<keyword evidence="6" id="KW-1133">Transmembrane helix</keyword>
<sequence length="608" mass="66081">MKRGDAGDDEPTKEWNRETIDPRQGDIEDDAASPEQRTLLSMAGSLLVEVSLPKLLFAWTVSLLLPAVSLGLAALVASAWLSTLSDKVLVLTEIGAFLVAIGIVALGWIGWKPLFRFAEVNFWSLNALAIQPGYVFGREGLQHLTEKVLGRHLTVHGRARLRAVNSAAAGIAISICAVVVAMWAWPASRWTGGLEDLGVPHRLIIPTLANAAVLICGYLAGASLVWGLADARMAQPVDIVAFDAAPAHTSIWRVAHLSDLHVVGERYGFRIESGRAGPQGNERLEQVLARLAAIHAVDPLDHVLISGDMTDAGRATEWAEFLDVLSRYPDLAARMFVLPGNHDINIVDRANPARLDLPFSPGKRLRQVRTLSAIAAIQGDRAFVVKDGKGHTTTLTDALAPYRRQMADFADLGGLKRAARLRGVFDDLYPMVVPPPEENGLGIALLNSNAETHFSFTNALGLVSIEQTRRLEAFIAQFPKARWIIGLHHHLMEYPMPVTAFAERIGTAVINGSWFVRRLKAFADRAVVMHGHRHIDWIGTFGALKVISAPSPVMAAADATSTHFYIHRLATGPGEQLCLLEPERIDVLAGARDRADAAEYTTARSSIA</sequence>
<evidence type="ECO:0000256" key="4">
    <source>
        <dbReference type="ARBA" id="ARBA00025742"/>
    </source>
</evidence>
<dbReference type="RefSeq" id="WP_184512288.1">
    <property type="nucleotide sequence ID" value="NZ_CP050292.1"/>
</dbReference>
<dbReference type="SUPFAM" id="SSF56300">
    <property type="entry name" value="Metallo-dependent phosphatases"/>
    <property type="match status" value="1"/>
</dbReference>
<keyword evidence="2" id="KW-0378">Hydrolase</keyword>
<evidence type="ECO:0000313" key="8">
    <source>
        <dbReference type="EMBL" id="QND73610.1"/>
    </source>
</evidence>
<dbReference type="AlphaFoldDB" id="A0A7G6U3M8"/>
<feature type="region of interest" description="Disordered" evidence="5">
    <location>
        <begin position="1"/>
        <end position="29"/>
    </location>
</feature>
<protein>
    <submittedName>
        <fullName evidence="8">Metallophosphoesterase</fullName>
    </submittedName>
</protein>
<reference evidence="9" key="1">
    <citation type="journal article" date="2020" name="Mol. Plant Microbe">
        <title>Rhizobial microsymbionts of the narrowly endemic Oxytropis species growing in Kamchatka are characterized by significant genetic diversity and possess a set of genes that are associated with T3SS and T6SS secretion systems and can affect the development of symbiosis.</title>
        <authorList>
            <person name="Safronova V."/>
            <person name="Guro P."/>
            <person name="Sazanova A."/>
            <person name="Kuznetsova I."/>
            <person name="Belimov A."/>
            <person name="Yakubov V."/>
            <person name="Chirak E."/>
            <person name="Afonin A."/>
            <person name="Gogolev Y."/>
            <person name="Andronov E."/>
            <person name="Tikhonovich I."/>
        </authorList>
    </citation>
    <scope>NUCLEOTIDE SEQUENCE [LARGE SCALE GENOMIC DNA]</scope>
    <source>
        <strain evidence="9">581</strain>
    </source>
</reference>
<organism evidence="8 9">
    <name type="scientific">Tardiphaga robiniae</name>
    <dbReference type="NCBI Taxonomy" id="943830"/>
    <lineage>
        <taxon>Bacteria</taxon>
        <taxon>Pseudomonadati</taxon>
        <taxon>Pseudomonadota</taxon>
        <taxon>Alphaproteobacteria</taxon>
        <taxon>Hyphomicrobiales</taxon>
        <taxon>Nitrobacteraceae</taxon>
        <taxon>Tardiphaga</taxon>
    </lineage>
</organism>
<keyword evidence="3" id="KW-0408">Iron</keyword>
<feature type="compositionally biased region" description="Basic and acidic residues" evidence="5">
    <location>
        <begin position="1"/>
        <end position="26"/>
    </location>
</feature>
<dbReference type="InterPro" id="IPR004843">
    <property type="entry name" value="Calcineurin-like_PHP"/>
</dbReference>
<evidence type="ECO:0000256" key="6">
    <source>
        <dbReference type="SAM" id="Phobius"/>
    </source>
</evidence>
<comment type="similarity">
    <text evidence="4">Belongs to the cyclic nucleotide phosphodiesterase class-III family.</text>
</comment>
<evidence type="ECO:0000313" key="9">
    <source>
        <dbReference type="Proteomes" id="UP000515291"/>
    </source>
</evidence>
<feature type="transmembrane region" description="Helical" evidence="6">
    <location>
        <begin position="204"/>
        <end position="229"/>
    </location>
</feature>
<accession>A0A7G6U3M8</accession>
<dbReference type="Pfam" id="PF00149">
    <property type="entry name" value="Metallophos"/>
    <property type="match status" value="1"/>
</dbReference>
<dbReference type="EMBL" id="CP050292">
    <property type="protein sequence ID" value="QND73610.1"/>
    <property type="molecule type" value="Genomic_DNA"/>
</dbReference>
<dbReference type="InterPro" id="IPR029052">
    <property type="entry name" value="Metallo-depent_PP-like"/>
</dbReference>
<evidence type="ECO:0000259" key="7">
    <source>
        <dbReference type="Pfam" id="PF00149"/>
    </source>
</evidence>
<evidence type="ECO:0000256" key="5">
    <source>
        <dbReference type="SAM" id="MobiDB-lite"/>
    </source>
</evidence>
<evidence type="ECO:0000256" key="3">
    <source>
        <dbReference type="ARBA" id="ARBA00023004"/>
    </source>
</evidence>
<dbReference type="PANTHER" id="PTHR42988:SF2">
    <property type="entry name" value="CYCLIC NUCLEOTIDE PHOSPHODIESTERASE CBUA0032-RELATED"/>
    <property type="match status" value="1"/>
</dbReference>
<feature type="transmembrane region" description="Helical" evidence="6">
    <location>
        <begin position="162"/>
        <end position="184"/>
    </location>
</feature>
<dbReference type="GO" id="GO:0016787">
    <property type="term" value="F:hydrolase activity"/>
    <property type="evidence" value="ECO:0007669"/>
    <property type="project" value="UniProtKB-KW"/>
</dbReference>
<feature type="domain" description="Calcineurin-like phosphoesterase" evidence="7">
    <location>
        <begin position="253"/>
        <end position="391"/>
    </location>
</feature>
<dbReference type="PANTHER" id="PTHR42988">
    <property type="entry name" value="PHOSPHOHYDROLASE"/>
    <property type="match status" value="1"/>
</dbReference>
<feature type="transmembrane region" description="Helical" evidence="6">
    <location>
        <begin position="88"/>
        <end position="111"/>
    </location>
</feature>
<feature type="transmembrane region" description="Helical" evidence="6">
    <location>
        <begin position="56"/>
        <end position="81"/>
    </location>
</feature>
<keyword evidence="6" id="KW-0812">Transmembrane</keyword>
<evidence type="ECO:0000256" key="2">
    <source>
        <dbReference type="ARBA" id="ARBA00022801"/>
    </source>
</evidence>